<gene>
    <name evidence="2" type="ORF">BAU08_01540</name>
</gene>
<name>A0A193G3P7_9BORD</name>
<protein>
    <recommendedName>
        <fullName evidence="4">DUF2127 domain-containing protein</fullName>
    </recommendedName>
</protein>
<dbReference type="Proteomes" id="UP000092213">
    <property type="component" value="Chromosome"/>
</dbReference>
<organism evidence="2 3">
    <name type="scientific">Bordetella bronchialis</name>
    <dbReference type="NCBI Taxonomy" id="463025"/>
    <lineage>
        <taxon>Bacteria</taxon>
        <taxon>Pseudomonadati</taxon>
        <taxon>Pseudomonadota</taxon>
        <taxon>Betaproteobacteria</taxon>
        <taxon>Burkholderiales</taxon>
        <taxon>Alcaligenaceae</taxon>
        <taxon>Bordetella</taxon>
    </lineage>
</organism>
<reference evidence="2 3" key="1">
    <citation type="submission" date="2016-06" db="EMBL/GenBank/DDBJ databases">
        <title>Complete genome sequences of Bordetella bronchialis and Bordetella flabilis.</title>
        <authorList>
            <person name="LiPuma J.J."/>
            <person name="Spilker T."/>
        </authorList>
    </citation>
    <scope>NUCLEOTIDE SEQUENCE [LARGE SCALE GENOMIC DNA]</scope>
    <source>
        <strain evidence="2 3">AU17976</strain>
    </source>
</reference>
<feature type="transmembrane region" description="Helical" evidence="1">
    <location>
        <begin position="74"/>
        <end position="95"/>
    </location>
</feature>
<evidence type="ECO:0000313" key="3">
    <source>
        <dbReference type="Proteomes" id="UP000092213"/>
    </source>
</evidence>
<keyword evidence="1" id="KW-0472">Membrane</keyword>
<evidence type="ECO:0000313" key="2">
    <source>
        <dbReference type="EMBL" id="ANN74470.1"/>
    </source>
</evidence>
<dbReference type="EMBL" id="CP016171">
    <property type="protein sequence ID" value="ANN74470.1"/>
    <property type="molecule type" value="Genomic_DNA"/>
</dbReference>
<dbReference type="AlphaFoldDB" id="A0A193G3P7"/>
<evidence type="ECO:0000256" key="1">
    <source>
        <dbReference type="SAM" id="Phobius"/>
    </source>
</evidence>
<accession>A0A193G3P7</accession>
<dbReference type="InterPro" id="IPR021125">
    <property type="entry name" value="DUF2127"/>
</dbReference>
<feature type="transmembrane region" description="Helical" evidence="1">
    <location>
        <begin position="126"/>
        <end position="146"/>
    </location>
</feature>
<evidence type="ECO:0008006" key="4">
    <source>
        <dbReference type="Google" id="ProtNLM"/>
    </source>
</evidence>
<keyword evidence="1" id="KW-0812">Transmembrane</keyword>
<dbReference type="STRING" id="463025.BAU08_01540"/>
<sequence length="157" mass="17194">MAPHQRAQRLIALVEAAKGIGALAASIGLLSLLHHDLRHIVTVLIGHFGLNPGAHYPEEILHYATVLQDTSVRALVALALAYVALRLIEAYGLWWDRAWGEWLGALSGAIYIPFELRHLLHRPGLLAAAVVLFNVAIVAFLGLQLWRKRRLPAGRGG</sequence>
<dbReference type="Pfam" id="PF09900">
    <property type="entry name" value="DUF2127"/>
    <property type="match status" value="1"/>
</dbReference>
<keyword evidence="1" id="KW-1133">Transmembrane helix</keyword>
<proteinExistence type="predicted"/>